<sequence length="73" mass="8425">MEYAVKISNEDSSTAYAFVIDSSLVIDGNINLMDTLKAHKLDANEIFNKGNRITFGTLENDEFKPLHEFKKWW</sequence>
<reference evidence="1" key="1">
    <citation type="submission" date="2020-04" db="EMBL/GenBank/DDBJ databases">
        <authorList>
            <person name="Chiriac C."/>
            <person name="Salcher M."/>
            <person name="Ghai R."/>
            <person name="Kavagutti S V."/>
        </authorList>
    </citation>
    <scope>NUCLEOTIDE SEQUENCE</scope>
</reference>
<organism evidence="1">
    <name type="scientific">uncultured Caudovirales phage</name>
    <dbReference type="NCBI Taxonomy" id="2100421"/>
    <lineage>
        <taxon>Viruses</taxon>
        <taxon>Duplodnaviria</taxon>
        <taxon>Heunggongvirae</taxon>
        <taxon>Uroviricota</taxon>
        <taxon>Caudoviricetes</taxon>
        <taxon>Peduoviridae</taxon>
        <taxon>Maltschvirus</taxon>
        <taxon>Maltschvirus maltsch</taxon>
    </lineage>
</organism>
<protein>
    <submittedName>
        <fullName evidence="1">Uncharacterized protein</fullName>
    </submittedName>
</protein>
<name>A0A6J5L0Y2_9CAUD</name>
<evidence type="ECO:0000313" key="1">
    <source>
        <dbReference type="EMBL" id="CAB4128364.1"/>
    </source>
</evidence>
<dbReference type="EMBL" id="LR796223">
    <property type="protein sequence ID" value="CAB4128364.1"/>
    <property type="molecule type" value="Genomic_DNA"/>
</dbReference>
<evidence type="ECO:0000313" key="2">
    <source>
        <dbReference type="EMBL" id="CAB5216911.1"/>
    </source>
</evidence>
<accession>A0A6J5L0Y2</accession>
<proteinExistence type="predicted"/>
<dbReference type="EMBL" id="LR798245">
    <property type="protein sequence ID" value="CAB5216911.1"/>
    <property type="molecule type" value="Genomic_DNA"/>
</dbReference>
<gene>
    <name evidence="1" type="ORF">UFOVP103_38</name>
    <name evidence="2" type="ORF">UFOVP197_17</name>
</gene>